<sequence length="313" mass="34936">MTPDNAGAHHARATKQAKQKQKQQQQQKHQKHYTTASERSLIVIVVVQLSLLSMLLYVDVVRAAELPAELMLEGVSLLKSMEYAQQKQQKQHQQQHPHTIPQMSHMLHEQTKRFPFDTINAGSTNVDIDTMQLPEMSPADIARFERELFLQSALDETSLMSDDMELPLEPNSMEQHADLMERTIDYKQHQPTGMWSQQHGSSQQGGAGGGGGHKVSSTFLKSQHPHHLQQQQQQPQQQHQHPKHYQKQHLSVGDTASANSVTLAPPPSPVAAPQRHCAIEISTKLTGVCQAMAPVGTACVAGDYMDVYNQDCM</sequence>
<dbReference type="Proteomes" id="UP000606786">
    <property type="component" value="Unassembled WGS sequence"/>
</dbReference>
<evidence type="ECO:0000256" key="2">
    <source>
        <dbReference type="SAM" id="Phobius"/>
    </source>
</evidence>
<feature type="compositionally biased region" description="Gly residues" evidence="1">
    <location>
        <begin position="203"/>
        <end position="213"/>
    </location>
</feature>
<reference evidence="3" key="1">
    <citation type="submission" date="2020-11" db="EMBL/GenBank/DDBJ databases">
        <authorList>
            <person name="Whitehead M."/>
        </authorList>
    </citation>
    <scope>NUCLEOTIDE SEQUENCE</scope>
    <source>
        <strain evidence="3">EGII</strain>
    </source>
</reference>
<evidence type="ECO:0000256" key="1">
    <source>
        <dbReference type="SAM" id="MobiDB-lite"/>
    </source>
</evidence>
<dbReference type="EMBL" id="CAJHJT010000034">
    <property type="protein sequence ID" value="CAD7006237.1"/>
    <property type="molecule type" value="Genomic_DNA"/>
</dbReference>
<protein>
    <submittedName>
        <fullName evidence="3">(Mediterranean fruit fly) hypothetical protein</fullName>
    </submittedName>
</protein>
<feature type="region of interest" description="Disordered" evidence="1">
    <location>
        <begin position="190"/>
        <end position="251"/>
    </location>
</feature>
<proteinExistence type="predicted"/>
<keyword evidence="2" id="KW-0812">Transmembrane</keyword>
<dbReference type="AlphaFoldDB" id="A0A811V8W2"/>
<feature type="region of interest" description="Disordered" evidence="1">
    <location>
        <begin position="1"/>
        <end position="33"/>
    </location>
</feature>
<evidence type="ECO:0000313" key="4">
    <source>
        <dbReference type="Proteomes" id="UP000606786"/>
    </source>
</evidence>
<evidence type="ECO:0000313" key="3">
    <source>
        <dbReference type="EMBL" id="CAD7006237.1"/>
    </source>
</evidence>
<feature type="transmembrane region" description="Helical" evidence="2">
    <location>
        <begin position="40"/>
        <end position="58"/>
    </location>
</feature>
<accession>A0A811V8W2</accession>
<gene>
    <name evidence="3" type="ORF">CCAP1982_LOCUS14563</name>
</gene>
<organism evidence="3 4">
    <name type="scientific">Ceratitis capitata</name>
    <name type="common">Mediterranean fruit fly</name>
    <name type="synonym">Tephritis capitata</name>
    <dbReference type="NCBI Taxonomy" id="7213"/>
    <lineage>
        <taxon>Eukaryota</taxon>
        <taxon>Metazoa</taxon>
        <taxon>Ecdysozoa</taxon>
        <taxon>Arthropoda</taxon>
        <taxon>Hexapoda</taxon>
        <taxon>Insecta</taxon>
        <taxon>Pterygota</taxon>
        <taxon>Neoptera</taxon>
        <taxon>Endopterygota</taxon>
        <taxon>Diptera</taxon>
        <taxon>Brachycera</taxon>
        <taxon>Muscomorpha</taxon>
        <taxon>Tephritoidea</taxon>
        <taxon>Tephritidae</taxon>
        <taxon>Ceratitis</taxon>
        <taxon>Ceratitis</taxon>
    </lineage>
</organism>
<keyword evidence="2" id="KW-1133">Transmembrane helix</keyword>
<comment type="caution">
    <text evidence="3">The sequence shown here is derived from an EMBL/GenBank/DDBJ whole genome shotgun (WGS) entry which is preliminary data.</text>
</comment>
<feature type="compositionally biased region" description="Basic residues" evidence="1">
    <location>
        <begin position="9"/>
        <end position="21"/>
    </location>
</feature>
<keyword evidence="2" id="KW-0472">Membrane</keyword>
<name>A0A811V8W2_CERCA</name>
<feature type="compositionally biased region" description="Low complexity" evidence="1">
    <location>
        <begin position="228"/>
        <end position="239"/>
    </location>
</feature>
<keyword evidence="4" id="KW-1185">Reference proteome</keyword>